<proteinExistence type="predicted"/>
<name>A0A8K0CMV6_IGNLU</name>
<evidence type="ECO:0000313" key="3">
    <source>
        <dbReference type="Proteomes" id="UP000801492"/>
    </source>
</evidence>
<evidence type="ECO:0000313" key="2">
    <source>
        <dbReference type="EMBL" id="KAF2887358.1"/>
    </source>
</evidence>
<feature type="non-terminal residue" evidence="2">
    <location>
        <position position="1"/>
    </location>
</feature>
<sequence length="89" mass="10267">MLKRMLRKSSLPLQQITKRLQETENAQMTSSIKPNMGVTGPINKDVEDEIRNMRPGIFYKRFMQYPVVGFPEEIDEDGTTSMVVISSTW</sequence>
<keyword evidence="3" id="KW-1185">Reference proteome</keyword>
<dbReference type="Proteomes" id="UP000801492">
    <property type="component" value="Unassembled WGS sequence"/>
</dbReference>
<feature type="region of interest" description="Disordered" evidence="1">
    <location>
        <begin position="22"/>
        <end position="44"/>
    </location>
</feature>
<accession>A0A8K0CMV6</accession>
<reference evidence="2" key="1">
    <citation type="submission" date="2019-08" db="EMBL/GenBank/DDBJ databases">
        <title>The genome of the North American firefly Photinus pyralis.</title>
        <authorList>
            <consortium name="Photinus pyralis genome working group"/>
            <person name="Fallon T.R."/>
            <person name="Sander Lower S.E."/>
            <person name="Weng J.-K."/>
        </authorList>
    </citation>
    <scope>NUCLEOTIDE SEQUENCE</scope>
    <source>
        <strain evidence="2">TRF0915ILg1</strain>
        <tissue evidence="2">Whole body</tissue>
    </source>
</reference>
<comment type="caution">
    <text evidence="2">The sequence shown here is derived from an EMBL/GenBank/DDBJ whole genome shotgun (WGS) entry which is preliminary data.</text>
</comment>
<protein>
    <submittedName>
        <fullName evidence="2">Uncharacterized protein</fullName>
    </submittedName>
</protein>
<gene>
    <name evidence="2" type="ORF">ILUMI_18814</name>
</gene>
<dbReference type="EMBL" id="VTPC01083912">
    <property type="protein sequence ID" value="KAF2887358.1"/>
    <property type="molecule type" value="Genomic_DNA"/>
</dbReference>
<dbReference type="AlphaFoldDB" id="A0A8K0CMV6"/>
<feature type="compositionally biased region" description="Polar residues" evidence="1">
    <location>
        <begin position="22"/>
        <end position="33"/>
    </location>
</feature>
<organism evidence="2 3">
    <name type="scientific">Ignelater luminosus</name>
    <name type="common">Cucubano</name>
    <name type="synonym">Pyrophorus luminosus</name>
    <dbReference type="NCBI Taxonomy" id="2038154"/>
    <lineage>
        <taxon>Eukaryota</taxon>
        <taxon>Metazoa</taxon>
        <taxon>Ecdysozoa</taxon>
        <taxon>Arthropoda</taxon>
        <taxon>Hexapoda</taxon>
        <taxon>Insecta</taxon>
        <taxon>Pterygota</taxon>
        <taxon>Neoptera</taxon>
        <taxon>Endopterygota</taxon>
        <taxon>Coleoptera</taxon>
        <taxon>Polyphaga</taxon>
        <taxon>Elateriformia</taxon>
        <taxon>Elateroidea</taxon>
        <taxon>Elateridae</taxon>
        <taxon>Agrypninae</taxon>
        <taxon>Pyrophorini</taxon>
        <taxon>Ignelater</taxon>
    </lineage>
</organism>
<evidence type="ECO:0000256" key="1">
    <source>
        <dbReference type="SAM" id="MobiDB-lite"/>
    </source>
</evidence>